<evidence type="ECO:0000313" key="12">
    <source>
        <dbReference type="Proteomes" id="UP000240505"/>
    </source>
</evidence>
<evidence type="ECO:0000259" key="10">
    <source>
        <dbReference type="Pfam" id="PF12627"/>
    </source>
</evidence>
<dbReference type="KEGG" id="masz:C9I28_26600"/>
<evidence type="ECO:0000259" key="9">
    <source>
        <dbReference type="Pfam" id="PF01743"/>
    </source>
</evidence>
<dbReference type="GO" id="GO:0000166">
    <property type="term" value="F:nucleotide binding"/>
    <property type="evidence" value="ECO:0007669"/>
    <property type="project" value="UniProtKB-KW"/>
</dbReference>
<organism evidence="11 12">
    <name type="scientific">Pseudoduganella armeniaca</name>
    <dbReference type="NCBI Taxonomy" id="2072590"/>
    <lineage>
        <taxon>Bacteria</taxon>
        <taxon>Pseudomonadati</taxon>
        <taxon>Pseudomonadota</taxon>
        <taxon>Betaproteobacteria</taxon>
        <taxon>Burkholderiales</taxon>
        <taxon>Oxalobacteraceae</taxon>
        <taxon>Telluria group</taxon>
        <taxon>Pseudoduganella</taxon>
    </lineage>
</organism>
<dbReference type="PANTHER" id="PTHR46173">
    <property type="entry name" value="CCA TRNA NUCLEOTIDYLTRANSFERASE 1, MITOCHONDRIAL"/>
    <property type="match status" value="1"/>
</dbReference>
<keyword evidence="7" id="KW-0460">Magnesium</keyword>
<dbReference type="RefSeq" id="WP_107144131.1">
    <property type="nucleotide sequence ID" value="NZ_CP028324.1"/>
</dbReference>
<dbReference type="InterPro" id="IPR043519">
    <property type="entry name" value="NT_sf"/>
</dbReference>
<dbReference type="InterPro" id="IPR002646">
    <property type="entry name" value="PolA_pol_head_dom"/>
</dbReference>
<dbReference type="GO" id="GO:0016779">
    <property type="term" value="F:nucleotidyltransferase activity"/>
    <property type="evidence" value="ECO:0007669"/>
    <property type="project" value="UniProtKB-KW"/>
</dbReference>
<evidence type="ECO:0000256" key="7">
    <source>
        <dbReference type="ARBA" id="ARBA00022842"/>
    </source>
</evidence>
<dbReference type="Gene3D" id="1.10.3090.10">
    <property type="entry name" value="cca-adding enzyme, domain 2"/>
    <property type="match status" value="1"/>
</dbReference>
<dbReference type="AlphaFoldDB" id="A0A2R4CGT8"/>
<accession>A0A2R4CGT8</accession>
<keyword evidence="8" id="KW-0694">RNA-binding</keyword>
<dbReference type="Pfam" id="PF01743">
    <property type="entry name" value="PolyA_pol"/>
    <property type="match status" value="1"/>
</dbReference>
<dbReference type="OrthoDB" id="9805698at2"/>
<feature type="domain" description="tRNA nucleotidyltransferase/poly(A) polymerase RNA and SrmB- binding" evidence="10">
    <location>
        <begin position="161"/>
        <end position="222"/>
    </location>
</feature>
<name>A0A2R4CGT8_9BURK</name>
<dbReference type="GO" id="GO:0000049">
    <property type="term" value="F:tRNA binding"/>
    <property type="evidence" value="ECO:0007669"/>
    <property type="project" value="TreeGrafter"/>
</dbReference>
<evidence type="ECO:0008006" key="13">
    <source>
        <dbReference type="Google" id="ProtNLM"/>
    </source>
</evidence>
<comment type="similarity">
    <text evidence="8">Belongs to the tRNA nucleotidyltransferase/poly(A) polymerase family.</text>
</comment>
<dbReference type="InterPro" id="IPR050264">
    <property type="entry name" value="Bact_CCA-adding_enz_type3_sf"/>
</dbReference>
<dbReference type="Pfam" id="PF12627">
    <property type="entry name" value="PolyA_pol_RNAbd"/>
    <property type="match status" value="1"/>
</dbReference>
<dbReference type="GO" id="GO:0046872">
    <property type="term" value="F:metal ion binding"/>
    <property type="evidence" value="ECO:0007669"/>
    <property type="project" value="UniProtKB-KW"/>
</dbReference>
<dbReference type="GO" id="GO:0008033">
    <property type="term" value="P:tRNA processing"/>
    <property type="evidence" value="ECO:0007669"/>
    <property type="project" value="UniProtKB-KW"/>
</dbReference>
<evidence type="ECO:0000256" key="3">
    <source>
        <dbReference type="ARBA" id="ARBA00022694"/>
    </source>
</evidence>
<evidence type="ECO:0000313" key="11">
    <source>
        <dbReference type="EMBL" id="AVR98806.1"/>
    </source>
</evidence>
<protein>
    <recommendedName>
        <fullName evidence="13">CCA tRNA nucleotidyltransferase</fullName>
    </recommendedName>
</protein>
<evidence type="ECO:0000256" key="6">
    <source>
        <dbReference type="ARBA" id="ARBA00022741"/>
    </source>
</evidence>
<keyword evidence="12" id="KW-1185">Reference proteome</keyword>
<evidence type="ECO:0000256" key="8">
    <source>
        <dbReference type="RuleBase" id="RU003953"/>
    </source>
</evidence>
<dbReference type="SUPFAM" id="SSF81301">
    <property type="entry name" value="Nucleotidyltransferase"/>
    <property type="match status" value="1"/>
</dbReference>
<dbReference type="SUPFAM" id="SSF81891">
    <property type="entry name" value="Poly A polymerase C-terminal region-like"/>
    <property type="match status" value="1"/>
</dbReference>
<evidence type="ECO:0000256" key="2">
    <source>
        <dbReference type="ARBA" id="ARBA00022679"/>
    </source>
</evidence>
<keyword evidence="6" id="KW-0547">Nucleotide-binding</keyword>
<evidence type="ECO:0000256" key="5">
    <source>
        <dbReference type="ARBA" id="ARBA00022723"/>
    </source>
</evidence>
<keyword evidence="4" id="KW-0548">Nucleotidyltransferase</keyword>
<dbReference type="Proteomes" id="UP000240505">
    <property type="component" value="Chromosome"/>
</dbReference>
<evidence type="ECO:0000256" key="1">
    <source>
        <dbReference type="ARBA" id="ARBA00001946"/>
    </source>
</evidence>
<comment type="cofactor">
    <cofactor evidence="1">
        <name>Mg(2+)</name>
        <dbReference type="ChEBI" id="CHEBI:18420"/>
    </cofactor>
</comment>
<keyword evidence="3" id="KW-0819">tRNA processing</keyword>
<feature type="domain" description="Poly A polymerase head" evidence="9">
    <location>
        <begin position="27"/>
        <end position="132"/>
    </location>
</feature>
<dbReference type="Gene3D" id="3.30.460.10">
    <property type="entry name" value="Beta Polymerase, domain 2"/>
    <property type="match status" value="1"/>
</dbReference>
<dbReference type="PANTHER" id="PTHR46173:SF1">
    <property type="entry name" value="CCA TRNA NUCLEOTIDYLTRANSFERASE 1, MITOCHONDRIAL"/>
    <property type="match status" value="1"/>
</dbReference>
<gene>
    <name evidence="11" type="ORF">C9I28_26600</name>
</gene>
<keyword evidence="5" id="KW-0479">Metal-binding</keyword>
<keyword evidence="2 8" id="KW-0808">Transferase</keyword>
<sequence length="338" mass="36578">MQPFDSRLPAALTDAAALITRHGARCCLAGGAVRDLCLGRTPTDFDLVTDMTAARLAGLFERVEQRHGRYPVSVLRWQDHVFELTQLPCDAADALAQDALTRDFRLNAMYYDFATRRLADPVGGLADIDAATVAPIHGALATIERDPLTMLRAVRFSQRLGFAITPAFRAAMATQAATIATVAPDRLLVELYRQLTGGHAQASMLALREHGILAALWPALDALYDDDRTGAYTRFVLACIDSNARDGTALSFAAIVSCLLWGHCLDAALPAHANARAAKLARQPDRLGLLARYGAGMRRVWAAQFGQRPAPATRPTELDVAARNLRLLRQAFHAGVAA</sequence>
<dbReference type="EMBL" id="CP028324">
    <property type="protein sequence ID" value="AVR98806.1"/>
    <property type="molecule type" value="Genomic_DNA"/>
</dbReference>
<dbReference type="InterPro" id="IPR032828">
    <property type="entry name" value="PolyA_RNA-bd"/>
</dbReference>
<reference evidence="11 12" key="1">
    <citation type="submission" date="2018-03" db="EMBL/GenBank/DDBJ databases">
        <title>Massilia armeniaca sp. nov., isolated from desert soil.</title>
        <authorList>
            <person name="Huang H."/>
            <person name="Ren M."/>
        </authorList>
    </citation>
    <scope>NUCLEOTIDE SEQUENCE [LARGE SCALE GENOMIC DNA]</scope>
    <source>
        <strain evidence="11 12">ZMN-3</strain>
    </source>
</reference>
<evidence type="ECO:0000256" key="4">
    <source>
        <dbReference type="ARBA" id="ARBA00022695"/>
    </source>
</evidence>
<proteinExistence type="inferred from homology"/>